<dbReference type="Gene3D" id="3.30.70.920">
    <property type="match status" value="1"/>
</dbReference>
<keyword evidence="7" id="KW-1185">Reference proteome</keyword>
<reference evidence="6 7" key="1">
    <citation type="submission" date="2018-05" db="EMBL/GenBank/DDBJ databases">
        <title>Genomic Encyclopedia of Type Strains, Phase IV (KMG-IV): sequencing the most valuable type-strain genomes for metagenomic binning, comparative biology and taxonomic classification.</title>
        <authorList>
            <person name="Goeker M."/>
        </authorList>
    </citation>
    <scope>NUCLEOTIDE SEQUENCE [LARGE SCALE GENOMIC DNA]</scope>
    <source>
        <strain evidence="6 7">DSM 566</strain>
    </source>
</reference>
<dbReference type="PANTHER" id="PTHR30154:SF34">
    <property type="entry name" value="TRANSCRIPTIONAL REGULATOR AZLB"/>
    <property type="match status" value="1"/>
</dbReference>
<dbReference type="SMART" id="SM00344">
    <property type="entry name" value="HTH_ASNC"/>
    <property type="match status" value="1"/>
</dbReference>
<dbReference type="InterPro" id="IPR036388">
    <property type="entry name" value="WH-like_DNA-bd_sf"/>
</dbReference>
<evidence type="ECO:0000259" key="5">
    <source>
        <dbReference type="PROSITE" id="PS50956"/>
    </source>
</evidence>
<dbReference type="Pfam" id="PF01037">
    <property type="entry name" value="AsnC_trans_reg"/>
    <property type="match status" value="1"/>
</dbReference>
<proteinExistence type="predicted"/>
<dbReference type="Gene3D" id="1.10.10.10">
    <property type="entry name" value="Winged helix-like DNA-binding domain superfamily/Winged helix DNA-binding domain"/>
    <property type="match status" value="1"/>
</dbReference>
<dbReference type="PROSITE" id="PS00519">
    <property type="entry name" value="HTH_ASNC_1"/>
    <property type="match status" value="1"/>
</dbReference>
<dbReference type="PANTHER" id="PTHR30154">
    <property type="entry name" value="LEUCINE-RESPONSIVE REGULATORY PROTEIN"/>
    <property type="match status" value="1"/>
</dbReference>
<feature type="domain" description="HTH asnC-type" evidence="5">
    <location>
        <begin position="38"/>
        <end position="99"/>
    </location>
</feature>
<accession>A0A318GV32</accession>
<dbReference type="InterPro" id="IPR019888">
    <property type="entry name" value="Tscrpt_reg_AsnC-like"/>
</dbReference>
<keyword evidence="2" id="KW-0238">DNA-binding</keyword>
<feature type="region of interest" description="Disordered" evidence="4">
    <location>
        <begin position="1"/>
        <end position="35"/>
    </location>
</feature>
<dbReference type="SUPFAM" id="SSF54909">
    <property type="entry name" value="Dimeric alpha+beta barrel"/>
    <property type="match status" value="1"/>
</dbReference>
<dbReference type="GO" id="GO:0005829">
    <property type="term" value="C:cytosol"/>
    <property type="evidence" value="ECO:0007669"/>
    <property type="project" value="TreeGrafter"/>
</dbReference>
<dbReference type="Pfam" id="PF13412">
    <property type="entry name" value="HTH_24"/>
    <property type="match status" value="1"/>
</dbReference>
<evidence type="ECO:0000256" key="2">
    <source>
        <dbReference type="ARBA" id="ARBA00023125"/>
    </source>
</evidence>
<dbReference type="SUPFAM" id="SSF46785">
    <property type="entry name" value="Winged helix' DNA-binding domain"/>
    <property type="match status" value="1"/>
</dbReference>
<evidence type="ECO:0000256" key="4">
    <source>
        <dbReference type="SAM" id="MobiDB-lite"/>
    </source>
</evidence>
<evidence type="ECO:0000256" key="3">
    <source>
        <dbReference type="ARBA" id="ARBA00023163"/>
    </source>
</evidence>
<evidence type="ECO:0000256" key="1">
    <source>
        <dbReference type="ARBA" id="ARBA00023015"/>
    </source>
</evidence>
<dbReference type="PROSITE" id="PS50956">
    <property type="entry name" value="HTH_ASNC_2"/>
    <property type="match status" value="1"/>
</dbReference>
<dbReference type="GO" id="GO:0043565">
    <property type="term" value="F:sequence-specific DNA binding"/>
    <property type="evidence" value="ECO:0007669"/>
    <property type="project" value="InterPro"/>
</dbReference>
<keyword evidence="3" id="KW-0804">Transcription</keyword>
<feature type="compositionally biased region" description="Basic and acidic residues" evidence="4">
    <location>
        <begin position="8"/>
        <end position="20"/>
    </location>
</feature>
<sequence>MKLPENADSGKTRGETKRSPDAGAPTGEKERGSEKTGLDRYDLAILAELQRDARLTNAELAHRIGLSTAPTWRRVRWLEEQGIITGYRADIDRRKIGLGVLAFVRVDAERNNASATRELEQAILALPEVVACHFISGTGTFELHVVSTDLDSYALWARAHLFSLPNVKDLHTSFSLGEVKAGAAWPLGHLQAGRAGRHGPAG</sequence>
<dbReference type="InterPro" id="IPR011991">
    <property type="entry name" value="ArsR-like_HTH"/>
</dbReference>
<dbReference type="InterPro" id="IPR019885">
    <property type="entry name" value="Tscrpt_reg_HTH_AsnC-type_CS"/>
</dbReference>
<dbReference type="Proteomes" id="UP000247811">
    <property type="component" value="Unassembled WGS sequence"/>
</dbReference>
<dbReference type="OrthoDB" id="8526125at2"/>
<protein>
    <submittedName>
        <fullName evidence="6">AsnC family transcriptional regulator</fullName>
    </submittedName>
</protein>
<dbReference type="RefSeq" id="WP_110402370.1">
    <property type="nucleotide sequence ID" value="NZ_QJJS01000025.1"/>
</dbReference>
<comment type="caution">
    <text evidence="6">The sequence shown here is derived from an EMBL/GenBank/DDBJ whole genome shotgun (WGS) entry which is preliminary data.</text>
</comment>
<dbReference type="InterPro" id="IPR019887">
    <property type="entry name" value="Tscrpt_reg_AsnC/Lrp_C"/>
</dbReference>
<dbReference type="GO" id="GO:0043200">
    <property type="term" value="P:response to amino acid"/>
    <property type="evidence" value="ECO:0007669"/>
    <property type="project" value="TreeGrafter"/>
</dbReference>
<dbReference type="GO" id="GO:0006355">
    <property type="term" value="P:regulation of DNA-templated transcription"/>
    <property type="evidence" value="ECO:0007669"/>
    <property type="project" value="UniProtKB-ARBA"/>
</dbReference>
<dbReference type="PRINTS" id="PR00033">
    <property type="entry name" value="HTHASNC"/>
</dbReference>
<evidence type="ECO:0000313" key="7">
    <source>
        <dbReference type="Proteomes" id="UP000247811"/>
    </source>
</evidence>
<dbReference type="InterPro" id="IPR036390">
    <property type="entry name" value="WH_DNA-bd_sf"/>
</dbReference>
<dbReference type="InterPro" id="IPR000485">
    <property type="entry name" value="AsnC-type_HTH_dom"/>
</dbReference>
<dbReference type="EMBL" id="QJJS01000025">
    <property type="protein sequence ID" value="PXW92353.1"/>
    <property type="molecule type" value="Genomic_DNA"/>
</dbReference>
<dbReference type="AlphaFoldDB" id="A0A318GV32"/>
<organism evidence="6 7">
    <name type="scientific">Sphaerotilus hippei</name>
    <dbReference type="NCBI Taxonomy" id="744406"/>
    <lineage>
        <taxon>Bacteria</taxon>
        <taxon>Pseudomonadati</taxon>
        <taxon>Pseudomonadota</taxon>
        <taxon>Betaproteobacteria</taxon>
        <taxon>Burkholderiales</taxon>
        <taxon>Sphaerotilaceae</taxon>
        <taxon>Sphaerotilus</taxon>
    </lineage>
</organism>
<name>A0A318GV32_9BURK</name>
<dbReference type="CDD" id="cd00090">
    <property type="entry name" value="HTH_ARSR"/>
    <property type="match status" value="1"/>
</dbReference>
<keyword evidence="1" id="KW-0805">Transcription regulation</keyword>
<evidence type="ECO:0000313" key="6">
    <source>
        <dbReference type="EMBL" id="PXW92353.1"/>
    </source>
</evidence>
<gene>
    <name evidence="6" type="ORF">C7444_12527</name>
</gene>
<dbReference type="InterPro" id="IPR011008">
    <property type="entry name" value="Dimeric_a/b-barrel"/>
</dbReference>